<evidence type="ECO:0000313" key="1">
    <source>
        <dbReference type="EMBL" id="KAL0185304.1"/>
    </source>
</evidence>
<proteinExistence type="predicted"/>
<dbReference type="EMBL" id="JAMKFB020000009">
    <property type="protein sequence ID" value="KAL0185304.1"/>
    <property type="molecule type" value="Genomic_DNA"/>
</dbReference>
<protein>
    <submittedName>
        <fullName evidence="1">Uncharacterized protein</fullName>
    </submittedName>
</protein>
<accession>A0ABD0QGI0</accession>
<sequence length="86" mass="9534">TSAAPCPTARPPRSLRSRCGSWCRPVSAVRSSARAAARSKRSGSRQELRYRWLGTCCLTQLREPLLSLGPRCPLSSVSNRSVWSCW</sequence>
<organism evidence="1 2">
    <name type="scientific">Cirrhinus mrigala</name>
    <name type="common">Mrigala</name>
    <dbReference type="NCBI Taxonomy" id="683832"/>
    <lineage>
        <taxon>Eukaryota</taxon>
        <taxon>Metazoa</taxon>
        <taxon>Chordata</taxon>
        <taxon>Craniata</taxon>
        <taxon>Vertebrata</taxon>
        <taxon>Euteleostomi</taxon>
        <taxon>Actinopterygii</taxon>
        <taxon>Neopterygii</taxon>
        <taxon>Teleostei</taxon>
        <taxon>Ostariophysi</taxon>
        <taxon>Cypriniformes</taxon>
        <taxon>Cyprinidae</taxon>
        <taxon>Labeoninae</taxon>
        <taxon>Labeonini</taxon>
        <taxon>Cirrhinus</taxon>
    </lineage>
</organism>
<comment type="caution">
    <text evidence="1">The sequence shown here is derived from an EMBL/GenBank/DDBJ whole genome shotgun (WGS) entry which is preliminary data.</text>
</comment>
<feature type="non-terminal residue" evidence="1">
    <location>
        <position position="86"/>
    </location>
</feature>
<gene>
    <name evidence="1" type="ORF">M9458_021001</name>
</gene>
<name>A0ABD0QGI0_CIRMR</name>
<reference evidence="1 2" key="1">
    <citation type="submission" date="2024-05" db="EMBL/GenBank/DDBJ databases">
        <title>Genome sequencing and assembly of Indian major carp, Cirrhinus mrigala (Hamilton, 1822).</title>
        <authorList>
            <person name="Mohindra V."/>
            <person name="Chowdhury L.M."/>
            <person name="Lal K."/>
            <person name="Jena J.K."/>
        </authorList>
    </citation>
    <scope>NUCLEOTIDE SEQUENCE [LARGE SCALE GENOMIC DNA]</scope>
    <source>
        <strain evidence="1">CM1030</strain>
        <tissue evidence="1">Blood</tissue>
    </source>
</reference>
<dbReference type="Proteomes" id="UP001529510">
    <property type="component" value="Unassembled WGS sequence"/>
</dbReference>
<feature type="non-terminal residue" evidence="1">
    <location>
        <position position="1"/>
    </location>
</feature>
<dbReference type="AlphaFoldDB" id="A0ABD0QGI0"/>
<evidence type="ECO:0000313" key="2">
    <source>
        <dbReference type="Proteomes" id="UP001529510"/>
    </source>
</evidence>
<keyword evidence="2" id="KW-1185">Reference proteome</keyword>